<accession>A0A6P4ZZ71</accession>
<keyword evidence="2 4" id="KW-0732">Signal</keyword>
<dbReference type="AlphaFoldDB" id="A0A6P4ZZ71"/>
<evidence type="ECO:0000313" key="6">
    <source>
        <dbReference type="RefSeq" id="XP_019646410.1"/>
    </source>
</evidence>
<dbReference type="SMART" id="SM00369">
    <property type="entry name" value="LRR_TYP"/>
    <property type="match status" value="7"/>
</dbReference>
<dbReference type="PRINTS" id="PR00019">
    <property type="entry name" value="LEURICHRPT"/>
</dbReference>
<dbReference type="InterPro" id="IPR003591">
    <property type="entry name" value="Leu-rich_rpt_typical-subtyp"/>
</dbReference>
<dbReference type="InterPro" id="IPR050328">
    <property type="entry name" value="Dev_Immune_Receptor"/>
</dbReference>
<organism evidence="5 6">
    <name type="scientific">Branchiostoma belcheri</name>
    <name type="common">Amphioxus</name>
    <dbReference type="NCBI Taxonomy" id="7741"/>
    <lineage>
        <taxon>Eukaryota</taxon>
        <taxon>Metazoa</taxon>
        <taxon>Chordata</taxon>
        <taxon>Cephalochordata</taxon>
        <taxon>Leptocardii</taxon>
        <taxon>Amphioxiformes</taxon>
        <taxon>Branchiostomatidae</taxon>
        <taxon>Branchiostoma</taxon>
    </lineage>
</organism>
<proteinExistence type="predicted"/>
<keyword evidence="1" id="KW-0433">Leucine-rich repeat</keyword>
<gene>
    <name evidence="6" type="primary">LOC109486942</name>
</gene>
<dbReference type="Proteomes" id="UP000515135">
    <property type="component" value="Unplaced"/>
</dbReference>
<evidence type="ECO:0000256" key="3">
    <source>
        <dbReference type="ARBA" id="ARBA00022737"/>
    </source>
</evidence>
<dbReference type="Pfam" id="PF13855">
    <property type="entry name" value="LRR_8"/>
    <property type="match status" value="2"/>
</dbReference>
<feature type="chain" id="PRO_5027931621" evidence="4">
    <location>
        <begin position="22"/>
        <end position="321"/>
    </location>
</feature>
<keyword evidence="3" id="KW-0677">Repeat</keyword>
<evidence type="ECO:0000256" key="2">
    <source>
        <dbReference type="ARBA" id="ARBA00022729"/>
    </source>
</evidence>
<protein>
    <submittedName>
        <fullName evidence="6">Leucine-rich repeat-containing protein 15-like isoform X1</fullName>
    </submittedName>
</protein>
<dbReference type="SUPFAM" id="SSF52058">
    <property type="entry name" value="L domain-like"/>
    <property type="match status" value="1"/>
</dbReference>
<dbReference type="Gene3D" id="3.80.10.10">
    <property type="entry name" value="Ribonuclease Inhibitor"/>
    <property type="match status" value="2"/>
</dbReference>
<dbReference type="InterPro" id="IPR001611">
    <property type="entry name" value="Leu-rich_rpt"/>
</dbReference>
<dbReference type="PANTHER" id="PTHR24373">
    <property type="entry name" value="SLIT RELATED LEUCINE-RICH REPEAT NEURONAL PROTEIN"/>
    <property type="match status" value="1"/>
</dbReference>
<evidence type="ECO:0000313" key="5">
    <source>
        <dbReference type="Proteomes" id="UP000515135"/>
    </source>
</evidence>
<dbReference type="InterPro" id="IPR032675">
    <property type="entry name" value="LRR_dom_sf"/>
</dbReference>
<keyword evidence="5" id="KW-1185">Reference proteome</keyword>
<name>A0A6P4ZZ71_BRABE</name>
<feature type="signal peptide" evidence="4">
    <location>
        <begin position="1"/>
        <end position="21"/>
    </location>
</feature>
<dbReference type="PROSITE" id="PS51450">
    <property type="entry name" value="LRR"/>
    <property type="match status" value="2"/>
</dbReference>
<dbReference type="RefSeq" id="XP_019646410.1">
    <property type="nucleotide sequence ID" value="XM_019790851.1"/>
</dbReference>
<evidence type="ECO:0000256" key="4">
    <source>
        <dbReference type="SAM" id="SignalP"/>
    </source>
</evidence>
<dbReference type="GO" id="GO:0005615">
    <property type="term" value="C:extracellular space"/>
    <property type="evidence" value="ECO:0007669"/>
    <property type="project" value="TreeGrafter"/>
</dbReference>
<evidence type="ECO:0000256" key="1">
    <source>
        <dbReference type="ARBA" id="ARBA00022614"/>
    </source>
</evidence>
<dbReference type="OrthoDB" id="694479at2759"/>
<dbReference type="KEGG" id="bbel:109486942"/>
<dbReference type="GO" id="GO:0031012">
    <property type="term" value="C:extracellular matrix"/>
    <property type="evidence" value="ECO:0007669"/>
    <property type="project" value="TreeGrafter"/>
</dbReference>
<sequence>MWAHLSGVLVLLVLASGQTEAACDCTDTTCNCTGISRVPQDISVPANTTVLNLLNSNIGNFGSFPALAQLQELTLTSNQIDRIQPRAFTPSDHPQLQKVTISNNRINSIQPAAFSELPLLQELSLANNNITSLQPGTFQNLPELRNLSLSYNKIDRVQPSAIDNVPKLQSLDLSSNQIARIQPNAFPSGLVQVDLSSNNITAIDAGAFGNVTLLQQLDLSSNQLRASALLSASVCNDLSSIPGTVDLSDNPWGCDCSGVFPDDLSSCSADIISQIQCTSGGSTSPLTLQGGTVMCSAASVSAYYTPLLLLSVAAMLKNLLM</sequence>
<dbReference type="PANTHER" id="PTHR24373:SF398">
    <property type="entry name" value="LEUCINE-RICH REPEAT-CONTAINING G-PROTEIN COUPLED RECEPTOR 6"/>
    <property type="match status" value="1"/>
</dbReference>
<reference evidence="6" key="1">
    <citation type="submission" date="2025-08" db="UniProtKB">
        <authorList>
            <consortium name="RefSeq"/>
        </authorList>
    </citation>
    <scope>IDENTIFICATION</scope>
    <source>
        <tissue evidence="6">Gonad</tissue>
    </source>
</reference>
<dbReference type="GeneID" id="109486942"/>